<proteinExistence type="predicted"/>
<organism evidence="1 2">
    <name type="scientific">Holotrichia oblita</name>
    <name type="common">Chafer beetle</name>
    <dbReference type="NCBI Taxonomy" id="644536"/>
    <lineage>
        <taxon>Eukaryota</taxon>
        <taxon>Metazoa</taxon>
        <taxon>Ecdysozoa</taxon>
        <taxon>Arthropoda</taxon>
        <taxon>Hexapoda</taxon>
        <taxon>Insecta</taxon>
        <taxon>Pterygota</taxon>
        <taxon>Neoptera</taxon>
        <taxon>Endopterygota</taxon>
        <taxon>Coleoptera</taxon>
        <taxon>Polyphaga</taxon>
        <taxon>Scarabaeiformia</taxon>
        <taxon>Scarabaeidae</taxon>
        <taxon>Melolonthinae</taxon>
        <taxon>Holotrichia</taxon>
    </lineage>
</organism>
<dbReference type="EMBL" id="CM043023">
    <property type="protein sequence ID" value="KAI4455376.1"/>
    <property type="molecule type" value="Genomic_DNA"/>
</dbReference>
<dbReference type="Proteomes" id="UP001056778">
    <property type="component" value="Chromosome 9"/>
</dbReference>
<gene>
    <name evidence="1" type="ORF">MML48_9g00009295</name>
</gene>
<keyword evidence="2" id="KW-1185">Reference proteome</keyword>
<reference evidence="1" key="1">
    <citation type="submission" date="2022-04" db="EMBL/GenBank/DDBJ databases">
        <title>Chromosome-scale genome assembly of Holotrichia oblita Faldermann.</title>
        <authorList>
            <person name="Rongchong L."/>
        </authorList>
    </citation>
    <scope>NUCLEOTIDE SEQUENCE</scope>
    <source>
        <strain evidence="1">81SQS9</strain>
    </source>
</reference>
<comment type="caution">
    <text evidence="1">The sequence shown here is derived from an EMBL/GenBank/DDBJ whole genome shotgun (WGS) entry which is preliminary data.</text>
</comment>
<evidence type="ECO:0000313" key="2">
    <source>
        <dbReference type="Proteomes" id="UP001056778"/>
    </source>
</evidence>
<protein>
    <submittedName>
        <fullName evidence="1">Uncharacterized protein</fullName>
    </submittedName>
</protein>
<sequence>MAAFINIRSVKFYPERKESRDEEYHGLYRFSAENVEWIANHFLEPKVETRGIGKEEGVHRTTICKTISHVLPKIVEKAGIWIIFPAESSTDQAINEWAQVYRFSCAFGAIDCTHVPIIKPSLHGDEYINRKGWCSLNVQATCDGKERFTSVDAQWPGSVHDSRIIKRSNIFGKMRRRQQNGLILGDEGYGITPWLLTPYRNPTTPQEIAYNTLHKRERVIIERCFGQLKRRFPVLQHQIRLNIDKIPSVIVSAVVLHNVAKYLNDQLPNEYPFLLNPY</sequence>
<accession>A0ACB9SLA0</accession>
<name>A0ACB9SLA0_HOLOL</name>
<evidence type="ECO:0000313" key="1">
    <source>
        <dbReference type="EMBL" id="KAI4455376.1"/>
    </source>
</evidence>